<keyword evidence="2" id="KW-1185">Reference proteome</keyword>
<evidence type="ECO:0000313" key="1">
    <source>
        <dbReference type="EMBL" id="KAI4871032.1"/>
    </source>
</evidence>
<sequence>MFWRKKNEEVVEEEREQDVIAASAEPPIDQKPFMQAIWPVLACGAGLFSDGYVNNVIGSVNTTLGYQYDKVYSDSNAASVVPAIAFAGTVVGQLFFGYLSDKWSRKDSLLISTVILIIFTALAAGSYYKGDAVGMFNILAAWRFFVGIGIGGEYPAGSVSCAESSGELKSGTRNTWFILFTNSMIDWGFVFGAFVPYVVAAAADNIYYSTIWRTSLGIGVVFPLVLFVLRLRLKEPEEFSRNSMKHAKTPYMLVFRYYGFRLLIVSLIWFIYDFSAYSFGIYSTAILSNIYGDSGSLTTVFGWNTVINLFYIPGTMIGAPISDRLGPRNTLILGQVLQAVVGFIMAGCYAKLSHPSVVGAFAVVYGIFLSFGELGPGNNIGLLAAKTCATGVRGQYYGIAAAFGKIGAFVGTYVFKKIVSPDGDPIKSSQYKFYVSSSLCIFAAGLALLLPRIDQDTITKEDAKFRAYLESKGWDTRQLGLRKEESIESLPVESDEATPETKA</sequence>
<gene>
    <name evidence="1" type="ORF">F4820DRAFT_463288</name>
</gene>
<accession>A0ACB9ZHN6</accession>
<name>A0ACB9ZHN6_9PEZI</name>
<reference evidence="1 2" key="1">
    <citation type="journal article" date="2022" name="New Phytol.">
        <title>Ecological generalism drives hyperdiversity of secondary metabolite gene clusters in xylarialean endophytes.</title>
        <authorList>
            <person name="Franco M.E.E."/>
            <person name="Wisecaver J.H."/>
            <person name="Arnold A.E."/>
            <person name="Ju Y.M."/>
            <person name="Slot J.C."/>
            <person name="Ahrendt S."/>
            <person name="Moore L.P."/>
            <person name="Eastman K.E."/>
            <person name="Scott K."/>
            <person name="Konkel Z."/>
            <person name="Mondo S.J."/>
            <person name="Kuo A."/>
            <person name="Hayes R.D."/>
            <person name="Haridas S."/>
            <person name="Andreopoulos B."/>
            <person name="Riley R."/>
            <person name="LaButti K."/>
            <person name="Pangilinan J."/>
            <person name="Lipzen A."/>
            <person name="Amirebrahimi M."/>
            <person name="Yan J."/>
            <person name="Adam C."/>
            <person name="Keymanesh K."/>
            <person name="Ng V."/>
            <person name="Louie K."/>
            <person name="Northen T."/>
            <person name="Drula E."/>
            <person name="Henrissat B."/>
            <person name="Hsieh H.M."/>
            <person name="Youens-Clark K."/>
            <person name="Lutzoni F."/>
            <person name="Miadlikowska J."/>
            <person name="Eastwood D.C."/>
            <person name="Hamelin R.C."/>
            <person name="Grigoriev I.V."/>
            <person name="U'Ren J.M."/>
        </authorList>
    </citation>
    <scope>NUCLEOTIDE SEQUENCE [LARGE SCALE GENOMIC DNA]</scope>
    <source>
        <strain evidence="1 2">CBS 119005</strain>
    </source>
</reference>
<proteinExistence type="predicted"/>
<evidence type="ECO:0000313" key="2">
    <source>
        <dbReference type="Proteomes" id="UP001497700"/>
    </source>
</evidence>
<comment type="caution">
    <text evidence="1">The sequence shown here is derived from an EMBL/GenBank/DDBJ whole genome shotgun (WGS) entry which is preliminary data.</text>
</comment>
<dbReference type="Proteomes" id="UP001497700">
    <property type="component" value="Unassembled WGS sequence"/>
</dbReference>
<organism evidence="1 2">
    <name type="scientific">Hypoxylon rubiginosum</name>
    <dbReference type="NCBI Taxonomy" id="110542"/>
    <lineage>
        <taxon>Eukaryota</taxon>
        <taxon>Fungi</taxon>
        <taxon>Dikarya</taxon>
        <taxon>Ascomycota</taxon>
        <taxon>Pezizomycotina</taxon>
        <taxon>Sordariomycetes</taxon>
        <taxon>Xylariomycetidae</taxon>
        <taxon>Xylariales</taxon>
        <taxon>Hypoxylaceae</taxon>
        <taxon>Hypoxylon</taxon>
    </lineage>
</organism>
<protein>
    <submittedName>
        <fullName evidence="1">MFS general substrate transporter</fullName>
    </submittedName>
</protein>
<dbReference type="EMBL" id="MU393421">
    <property type="protein sequence ID" value="KAI4871032.1"/>
    <property type="molecule type" value="Genomic_DNA"/>
</dbReference>